<proteinExistence type="predicted"/>
<feature type="transmembrane region" description="Helical" evidence="1">
    <location>
        <begin position="144"/>
        <end position="168"/>
    </location>
</feature>
<feature type="transmembrane region" description="Helical" evidence="1">
    <location>
        <begin position="76"/>
        <end position="97"/>
    </location>
</feature>
<evidence type="ECO:0000313" key="2">
    <source>
        <dbReference type="EMBL" id="NYD29655.1"/>
    </source>
</evidence>
<dbReference type="Proteomes" id="UP000582231">
    <property type="component" value="Unassembled WGS sequence"/>
</dbReference>
<accession>A0A852REJ2</accession>
<evidence type="ECO:0000313" key="3">
    <source>
        <dbReference type="Proteomes" id="UP000582231"/>
    </source>
</evidence>
<keyword evidence="1" id="KW-1133">Transmembrane helix</keyword>
<protein>
    <submittedName>
        <fullName evidence="2">Uncharacterized protein</fullName>
    </submittedName>
</protein>
<dbReference type="EMBL" id="JACCBF010000001">
    <property type="protein sequence ID" value="NYD29655.1"/>
    <property type="molecule type" value="Genomic_DNA"/>
</dbReference>
<feature type="transmembrane region" description="Helical" evidence="1">
    <location>
        <begin position="39"/>
        <end position="64"/>
    </location>
</feature>
<keyword evidence="1" id="KW-0472">Membrane</keyword>
<keyword evidence="3" id="KW-1185">Reference proteome</keyword>
<dbReference type="AlphaFoldDB" id="A0A852REJ2"/>
<evidence type="ECO:0000256" key="1">
    <source>
        <dbReference type="SAM" id="Phobius"/>
    </source>
</evidence>
<keyword evidence="1" id="KW-0812">Transmembrane</keyword>
<comment type="caution">
    <text evidence="2">The sequence shown here is derived from an EMBL/GenBank/DDBJ whole genome shotgun (WGS) entry which is preliminary data.</text>
</comment>
<name>A0A852REJ2_9ACTN</name>
<feature type="transmembrane region" description="Helical" evidence="1">
    <location>
        <begin position="174"/>
        <end position="193"/>
    </location>
</feature>
<dbReference type="RefSeq" id="WP_179726007.1">
    <property type="nucleotide sequence ID" value="NZ_BAABEF010000001.1"/>
</dbReference>
<feature type="transmembrane region" description="Helical" evidence="1">
    <location>
        <begin position="109"/>
        <end position="132"/>
    </location>
</feature>
<gene>
    <name evidence="2" type="ORF">BJ958_001201</name>
</gene>
<reference evidence="2 3" key="1">
    <citation type="submission" date="2020-07" db="EMBL/GenBank/DDBJ databases">
        <title>Sequencing the genomes of 1000 actinobacteria strains.</title>
        <authorList>
            <person name="Klenk H.-P."/>
        </authorList>
    </citation>
    <scope>NUCLEOTIDE SEQUENCE [LARGE SCALE GENOMIC DNA]</scope>
    <source>
        <strain evidence="2 3">DSM 19082</strain>
    </source>
</reference>
<sequence length="221" mass="21780">MRPTWLGACTLAEAVGITAAAGAARLATWLTDVRDVAPGWGLAVVVAGGLVEGTSLGVLQSVVLRRRLGDAAARRWTTATVLVAGLAWAAGSAPATLAGPGGGTPPPLLLVVAGGAALGATTGALLGTAQAAAVRRQAARPWRWVASSTVGWTVAMPVIFLGAGLPAADWPTPLVVALGTVTGTAAGAVLGVLTRRGAAALTDVAAESGRPKVPSVRAIRP</sequence>
<organism evidence="2 3">
    <name type="scientific">Nocardioides kongjuensis</name>
    <dbReference type="NCBI Taxonomy" id="349522"/>
    <lineage>
        <taxon>Bacteria</taxon>
        <taxon>Bacillati</taxon>
        <taxon>Actinomycetota</taxon>
        <taxon>Actinomycetes</taxon>
        <taxon>Propionibacteriales</taxon>
        <taxon>Nocardioidaceae</taxon>
        <taxon>Nocardioides</taxon>
    </lineage>
</organism>